<reference evidence="1 2" key="1">
    <citation type="submission" date="2024-09" db="EMBL/GenBank/DDBJ databases">
        <authorList>
            <person name="Sun Q."/>
            <person name="Mori K."/>
        </authorList>
    </citation>
    <scope>NUCLEOTIDE SEQUENCE [LARGE SCALE GENOMIC DNA]</scope>
    <source>
        <strain evidence="1 2">NCAIM B.02610</strain>
    </source>
</reference>
<sequence>MSFFASTIKCVLAFFLCLENMQEVFDTDFEDWDWDEDSWGNEGDYVTGLEYFQHPTLNNGYVSEQGWEVILDSVEERVTFSSYYFNKPD</sequence>
<comment type="caution">
    <text evidence="1">The sequence shown here is derived from an EMBL/GenBank/DDBJ whole genome shotgun (WGS) entry which is preliminary data.</text>
</comment>
<accession>A0ABV6KE58</accession>
<name>A0ABV6KE58_9BACI</name>
<protein>
    <submittedName>
        <fullName evidence="1">Uncharacterized protein</fullName>
    </submittedName>
</protein>
<keyword evidence="2" id="KW-1185">Reference proteome</keyword>
<evidence type="ECO:0000313" key="2">
    <source>
        <dbReference type="Proteomes" id="UP001589838"/>
    </source>
</evidence>
<dbReference type="EMBL" id="JBHLUX010000036">
    <property type="protein sequence ID" value="MFC0471594.1"/>
    <property type="molecule type" value="Genomic_DNA"/>
</dbReference>
<dbReference type="RefSeq" id="WP_335961605.1">
    <property type="nucleotide sequence ID" value="NZ_JAXBLX010000019.1"/>
</dbReference>
<dbReference type="Proteomes" id="UP001589838">
    <property type="component" value="Unassembled WGS sequence"/>
</dbReference>
<gene>
    <name evidence="1" type="ORF">ACFFHM_14110</name>
</gene>
<proteinExistence type="predicted"/>
<evidence type="ECO:0000313" key="1">
    <source>
        <dbReference type="EMBL" id="MFC0471594.1"/>
    </source>
</evidence>
<organism evidence="1 2">
    <name type="scientific">Halalkalibacter kiskunsagensis</name>
    <dbReference type="NCBI Taxonomy" id="1548599"/>
    <lineage>
        <taxon>Bacteria</taxon>
        <taxon>Bacillati</taxon>
        <taxon>Bacillota</taxon>
        <taxon>Bacilli</taxon>
        <taxon>Bacillales</taxon>
        <taxon>Bacillaceae</taxon>
        <taxon>Halalkalibacter</taxon>
    </lineage>
</organism>